<evidence type="ECO:0000313" key="2">
    <source>
        <dbReference type="Proteomes" id="UP001162501"/>
    </source>
</evidence>
<gene>
    <name evidence="1" type="ORF">MRATA1EN22A_LOCUS24106</name>
</gene>
<evidence type="ECO:0000313" key="1">
    <source>
        <dbReference type="EMBL" id="CAN0526072.1"/>
    </source>
</evidence>
<name>A0AC59ZWX4_RANTA</name>
<organism evidence="1 2">
    <name type="scientific">Rangifer tarandus platyrhynchus</name>
    <name type="common">Svalbard reindeer</name>
    <dbReference type="NCBI Taxonomy" id="3082113"/>
    <lineage>
        <taxon>Eukaryota</taxon>
        <taxon>Metazoa</taxon>
        <taxon>Chordata</taxon>
        <taxon>Craniata</taxon>
        <taxon>Vertebrata</taxon>
        <taxon>Euteleostomi</taxon>
        <taxon>Mammalia</taxon>
        <taxon>Eutheria</taxon>
        <taxon>Laurasiatheria</taxon>
        <taxon>Artiodactyla</taxon>
        <taxon>Ruminantia</taxon>
        <taxon>Pecora</taxon>
        <taxon>Cervidae</taxon>
        <taxon>Odocoileinae</taxon>
        <taxon>Rangifer</taxon>
    </lineage>
</organism>
<dbReference type="EMBL" id="OX596089">
    <property type="protein sequence ID" value="CAN0526072.1"/>
    <property type="molecule type" value="Genomic_DNA"/>
</dbReference>
<accession>A0AC59ZWX4</accession>
<sequence>MSKAYLFTRLAHSTYNQTINSCTFLNIPSLLGHPCFLSHSKCLLLPHYLHLHSSSTFITCSDSNSVPSPPTSRNYKISFPQTCYRTFLLQPTTWGSYLLP</sequence>
<reference evidence="1" key="2">
    <citation type="submission" date="2025-03" db="EMBL/GenBank/DDBJ databases">
        <authorList>
            <consortium name="ELIXIR-Norway"/>
            <consortium name="Elixir Norway"/>
        </authorList>
    </citation>
    <scope>NUCLEOTIDE SEQUENCE</scope>
</reference>
<dbReference type="Proteomes" id="UP001162501">
    <property type="component" value="Chromosome 5"/>
</dbReference>
<proteinExistence type="predicted"/>
<reference evidence="1" key="1">
    <citation type="submission" date="2023-05" db="EMBL/GenBank/DDBJ databases">
        <authorList>
            <consortium name="ELIXIR-Norway"/>
        </authorList>
    </citation>
    <scope>NUCLEOTIDE SEQUENCE</scope>
</reference>
<protein>
    <submittedName>
        <fullName evidence="1">Uncharacterized protein</fullName>
    </submittedName>
</protein>